<evidence type="ECO:0000313" key="2">
    <source>
        <dbReference type="Proteomes" id="UP000000775"/>
    </source>
</evidence>
<dbReference type="Proteomes" id="UP000000775">
    <property type="component" value="Chromosome"/>
</dbReference>
<evidence type="ECO:0000313" key="1">
    <source>
        <dbReference type="EMBL" id="CAJ99086.1"/>
    </source>
</evidence>
<dbReference type="HOGENOM" id="CLU_2436734_0_0_7"/>
<organism evidence="1 2">
    <name type="scientific">Helicobacter acinonychis (strain Sheeba)</name>
    <dbReference type="NCBI Taxonomy" id="382638"/>
    <lineage>
        <taxon>Bacteria</taxon>
        <taxon>Pseudomonadati</taxon>
        <taxon>Campylobacterota</taxon>
        <taxon>Epsilonproteobacteria</taxon>
        <taxon>Campylobacterales</taxon>
        <taxon>Helicobacteraceae</taxon>
        <taxon>Helicobacter</taxon>
    </lineage>
</organism>
<name>Q17Z40_HELAH</name>
<dbReference type="AlphaFoldDB" id="Q17Z40"/>
<dbReference type="STRING" id="382638.Hac_0237"/>
<proteinExistence type="predicted"/>
<gene>
    <name evidence="1" type="primary">oppA fragment 5</name>
    <name evidence="1" type="ordered locus">Hac_0237</name>
</gene>
<accession>Q17Z40</accession>
<sequence length="90" mass="10249">MKVQRVDLSQYVNRVKSYDFDMIVGVMGQSSFLGNEQRFYFGSLSAKEKGTRNYADVSSKAVGDLIEKIINTKDYKEQLATIQAMDRVLL</sequence>
<dbReference type="SUPFAM" id="SSF53850">
    <property type="entry name" value="Periplasmic binding protein-like II"/>
    <property type="match status" value="1"/>
</dbReference>
<dbReference type="eggNOG" id="COG4166">
    <property type="taxonomic scope" value="Bacteria"/>
</dbReference>
<dbReference type="EMBL" id="AM260522">
    <property type="protein sequence ID" value="CAJ99086.1"/>
    <property type="molecule type" value="Genomic_DNA"/>
</dbReference>
<keyword evidence="2" id="KW-1185">Reference proteome</keyword>
<dbReference type="KEGG" id="hac:Hac_0237"/>
<protein>
    <submittedName>
        <fullName evidence="1">ABC-type oligopeptide transport system,periplasmic component 5</fullName>
    </submittedName>
</protein>
<dbReference type="Gene3D" id="3.10.105.10">
    <property type="entry name" value="Dipeptide-binding Protein, Domain 3"/>
    <property type="match status" value="1"/>
</dbReference>
<reference evidence="1 2" key="1">
    <citation type="journal article" date="2006" name="PLoS Genet.">
        <title>Who ate whom? Adaptive Helicobacter genomic changes that accompanied a host jump from early humans to large felines.</title>
        <authorList>
            <person name="Eppinger M."/>
            <person name="Baar C."/>
            <person name="Linz B."/>
            <person name="Raddatz G."/>
            <person name="Lanz C."/>
            <person name="Keller H."/>
            <person name="Morelli G."/>
            <person name="Gressmann H."/>
            <person name="Achtman M."/>
            <person name="Schuster S.C."/>
        </authorList>
    </citation>
    <scope>NUCLEOTIDE SEQUENCE [LARGE SCALE GENOMIC DNA]</scope>
    <source>
        <strain evidence="1 2">Sheeba</strain>
    </source>
</reference>